<dbReference type="OrthoDB" id="5982228at2759"/>
<protein>
    <submittedName>
        <fullName evidence="5">Uncharacterized protein</fullName>
    </submittedName>
</protein>
<dbReference type="PANTHER" id="PTHR45826:SF22">
    <property type="entry name" value="EXPRESSED PROTEIN"/>
    <property type="match status" value="1"/>
</dbReference>
<keyword evidence="3" id="KW-1003">Cell membrane</keyword>
<keyword evidence="4" id="KW-1133">Transmembrane helix</keyword>
<keyword evidence="4" id="KW-0812">Transmembrane</keyword>
<evidence type="ECO:0000256" key="2">
    <source>
        <dbReference type="ARBA" id="ARBA00022448"/>
    </source>
</evidence>
<keyword evidence="2" id="KW-0813">Transport</keyword>
<reference evidence="5" key="1">
    <citation type="submission" date="2020-10" db="EMBL/GenBank/DDBJ databases">
        <authorList>
            <person name="Han B."/>
            <person name="Lu T."/>
            <person name="Zhao Q."/>
            <person name="Huang X."/>
            <person name="Zhao Y."/>
        </authorList>
    </citation>
    <scope>NUCLEOTIDE SEQUENCE</scope>
</reference>
<proteinExistence type="predicted"/>
<evidence type="ECO:0000256" key="1">
    <source>
        <dbReference type="ARBA" id="ARBA00004651"/>
    </source>
</evidence>
<keyword evidence="6" id="KW-1185">Reference proteome</keyword>
<name>A0A811M639_9POAL</name>
<comment type="caution">
    <text evidence="5">The sequence shown here is derived from an EMBL/GenBank/DDBJ whole genome shotgun (WGS) entry which is preliminary data.</text>
</comment>
<organism evidence="5 6">
    <name type="scientific">Miscanthus lutarioriparius</name>
    <dbReference type="NCBI Taxonomy" id="422564"/>
    <lineage>
        <taxon>Eukaryota</taxon>
        <taxon>Viridiplantae</taxon>
        <taxon>Streptophyta</taxon>
        <taxon>Embryophyta</taxon>
        <taxon>Tracheophyta</taxon>
        <taxon>Spermatophyta</taxon>
        <taxon>Magnoliopsida</taxon>
        <taxon>Liliopsida</taxon>
        <taxon>Poales</taxon>
        <taxon>Poaceae</taxon>
        <taxon>PACMAD clade</taxon>
        <taxon>Panicoideae</taxon>
        <taxon>Andropogonodae</taxon>
        <taxon>Andropogoneae</taxon>
        <taxon>Saccharinae</taxon>
        <taxon>Miscanthus</taxon>
    </lineage>
</organism>
<dbReference type="EMBL" id="CAJGYO010000001">
    <property type="protein sequence ID" value="CAD6203798.1"/>
    <property type="molecule type" value="Genomic_DNA"/>
</dbReference>
<dbReference type="Proteomes" id="UP000604825">
    <property type="component" value="Unassembled WGS sequence"/>
</dbReference>
<evidence type="ECO:0000313" key="5">
    <source>
        <dbReference type="EMBL" id="CAD6203798.1"/>
    </source>
</evidence>
<comment type="subcellular location">
    <subcellularLocation>
        <location evidence="1">Cell membrane</location>
        <topology evidence="1">Multi-pass membrane protein</topology>
    </subcellularLocation>
</comment>
<gene>
    <name evidence="5" type="ORF">NCGR_LOCUS1935</name>
</gene>
<evidence type="ECO:0000256" key="4">
    <source>
        <dbReference type="SAM" id="Phobius"/>
    </source>
</evidence>
<dbReference type="GO" id="GO:0005886">
    <property type="term" value="C:plasma membrane"/>
    <property type="evidence" value="ECO:0007669"/>
    <property type="project" value="UniProtKB-SubCell"/>
</dbReference>
<accession>A0A811M639</accession>
<dbReference type="InterPro" id="IPR044566">
    <property type="entry name" value="RMV1-like"/>
</dbReference>
<sequence length="117" mass="13005">MAVPKVRPRRWTVQVEGRSRDWPLSFNTVFWNLNYWDSASTMAGEVERPERALGVAVVLIAASYLLPLMAATDAAPEAWTNGYLADAAGPRGGSGLKGSRDKEIMLPHLHTRLEFEH</sequence>
<dbReference type="AlphaFoldDB" id="A0A811M639"/>
<evidence type="ECO:0000256" key="3">
    <source>
        <dbReference type="ARBA" id="ARBA00022475"/>
    </source>
</evidence>
<dbReference type="GO" id="GO:0022857">
    <property type="term" value="F:transmembrane transporter activity"/>
    <property type="evidence" value="ECO:0007669"/>
    <property type="project" value="InterPro"/>
</dbReference>
<keyword evidence="4" id="KW-0472">Membrane</keyword>
<dbReference type="Gene3D" id="1.20.1740.10">
    <property type="entry name" value="Amino acid/polyamine transporter I"/>
    <property type="match status" value="1"/>
</dbReference>
<feature type="transmembrane region" description="Helical" evidence="4">
    <location>
        <begin position="52"/>
        <end position="71"/>
    </location>
</feature>
<dbReference type="PANTHER" id="PTHR45826">
    <property type="entry name" value="POLYAMINE TRANSPORTER PUT1"/>
    <property type="match status" value="1"/>
</dbReference>
<evidence type="ECO:0000313" key="6">
    <source>
        <dbReference type="Proteomes" id="UP000604825"/>
    </source>
</evidence>